<keyword evidence="3" id="KW-0378">Hydrolase</keyword>
<dbReference type="InterPro" id="IPR003870">
    <property type="entry name" value="DUF222"/>
</dbReference>
<comment type="caution">
    <text evidence="3">The sequence shown here is derived from an EMBL/GenBank/DDBJ whole genome shotgun (WGS) entry which is preliminary data.</text>
</comment>
<feature type="domain" description="HNH nuclease" evidence="2">
    <location>
        <begin position="420"/>
        <end position="472"/>
    </location>
</feature>
<dbReference type="Proteomes" id="UP000658754">
    <property type="component" value="Unassembled WGS sequence"/>
</dbReference>
<keyword evidence="3" id="KW-0540">Nuclease</keyword>
<evidence type="ECO:0000256" key="1">
    <source>
        <dbReference type="SAM" id="MobiDB-lite"/>
    </source>
</evidence>
<feature type="compositionally biased region" description="Low complexity" evidence="1">
    <location>
        <begin position="287"/>
        <end position="312"/>
    </location>
</feature>
<feature type="compositionally biased region" description="Basic and acidic residues" evidence="1">
    <location>
        <begin position="500"/>
        <end position="509"/>
    </location>
</feature>
<reference evidence="4" key="1">
    <citation type="journal article" date="2019" name="Int. J. Syst. Evol. Microbiol.">
        <title>The Global Catalogue of Microorganisms (GCM) 10K type strain sequencing project: providing services to taxonomists for standard genome sequencing and annotation.</title>
        <authorList>
            <consortium name="The Broad Institute Genomics Platform"/>
            <consortium name="The Broad Institute Genome Sequencing Center for Infectious Disease"/>
            <person name="Wu L."/>
            <person name="Ma J."/>
        </authorList>
    </citation>
    <scope>NUCLEOTIDE SEQUENCE [LARGE SCALE GENOMIC DNA]</scope>
    <source>
        <strain evidence="4">CGMCC 1.3601</strain>
    </source>
</reference>
<proteinExistence type="predicted"/>
<keyword evidence="4" id="KW-1185">Reference proteome</keyword>
<name>A0ABQ2CHU7_9MICC</name>
<dbReference type="CDD" id="cd00085">
    <property type="entry name" value="HNHc"/>
    <property type="match status" value="1"/>
</dbReference>
<keyword evidence="3" id="KW-0255">Endonuclease</keyword>
<feature type="region of interest" description="Disordered" evidence="1">
    <location>
        <begin position="287"/>
        <end position="329"/>
    </location>
</feature>
<dbReference type="EMBL" id="BMKV01000005">
    <property type="protein sequence ID" value="GGI90239.1"/>
    <property type="molecule type" value="Genomic_DNA"/>
</dbReference>
<evidence type="ECO:0000313" key="3">
    <source>
        <dbReference type="EMBL" id="GGI90239.1"/>
    </source>
</evidence>
<dbReference type="RefSeq" id="WP_188731359.1">
    <property type="nucleotide sequence ID" value="NZ_BMKV01000005.1"/>
</dbReference>
<evidence type="ECO:0000259" key="2">
    <source>
        <dbReference type="SMART" id="SM00507"/>
    </source>
</evidence>
<dbReference type="SMART" id="SM00507">
    <property type="entry name" value="HNHc"/>
    <property type="match status" value="1"/>
</dbReference>
<dbReference type="InterPro" id="IPR003615">
    <property type="entry name" value="HNH_nuc"/>
</dbReference>
<dbReference type="Pfam" id="PF02720">
    <property type="entry name" value="DUF222"/>
    <property type="match status" value="1"/>
</dbReference>
<sequence length="611" mass="64195">MESTTAVVEAEAAVDASVAAFTAVLSGAAAVSGTGTAEPVTGACAGAGDDPLQRIADGALEVLAGLARSEAKLAALKAQAVQVFAAATSVLNGPASSPHEATAQDRSLVAEVGCALVIGDRAAGALLAESHALTTTLPRTLAALQGGSISWAHARGMVDEAVTLDPAGAAAMEAHFLDPDTPRPATAAAIGEMPAYRFRHKARIWRERHHPESIEKRHAKGLADRRVEYRPDQDGMAWLSAYLPAHRAMAGWNRLNAVARGIQGPDELRTLTQIRADQFAAAILTSGTNTSSSRGNGDSSSLRAGNTARNGGANNGDGDRASNCNGDGDGLGTSDGAGAGTDLAGLSSAVRAQVLVMVPVVALMGVTDEPAMLDGYGPIPASMARDLVANGADSFHRVLVDPRDGAPLEIGRTSYRVTKAMRNWLRLRDGKCPFPGCNNPSLDNEADHLLAWQHGGTTGISNLGHPCPKHHKLRHTTGWTPTPATTNEPPGWTSPTGRHYKSEHQDWEPPHWPESVLSAMPARLNPEEHHNGQVPGVLPYPPMAVAQACPAADLLHLEPPPEEPEDDNLIDLDDIPADDPLWDDFYALPPVLPKDPISDWDAITDWDPALT</sequence>
<accession>A0ABQ2CHU7</accession>
<protein>
    <submittedName>
        <fullName evidence="3">HNH endonuclease</fullName>
    </submittedName>
</protein>
<feature type="region of interest" description="Disordered" evidence="1">
    <location>
        <begin position="478"/>
        <end position="509"/>
    </location>
</feature>
<dbReference type="GO" id="GO:0004519">
    <property type="term" value="F:endonuclease activity"/>
    <property type="evidence" value="ECO:0007669"/>
    <property type="project" value="UniProtKB-KW"/>
</dbReference>
<evidence type="ECO:0000313" key="4">
    <source>
        <dbReference type="Proteomes" id="UP000658754"/>
    </source>
</evidence>
<gene>
    <name evidence="3" type="ORF">GCM10007175_29530</name>
</gene>
<organism evidence="3 4">
    <name type="scientific">Pseudarthrobacter scleromae</name>
    <dbReference type="NCBI Taxonomy" id="158897"/>
    <lineage>
        <taxon>Bacteria</taxon>
        <taxon>Bacillati</taxon>
        <taxon>Actinomycetota</taxon>
        <taxon>Actinomycetes</taxon>
        <taxon>Micrococcales</taxon>
        <taxon>Micrococcaceae</taxon>
        <taxon>Pseudarthrobacter</taxon>
    </lineage>
</organism>